<gene>
    <name evidence="1" type="ORF">EA187_19450</name>
</gene>
<keyword evidence="2" id="KW-1185">Reference proteome</keyword>
<organism evidence="1 2">
    <name type="scientific">Lujinxingia sediminis</name>
    <dbReference type="NCBI Taxonomy" id="2480984"/>
    <lineage>
        <taxon>Bacteria</taxon>
        <taxon>Deltaproteobacteria</taxon>
        <taxon>Bradymonadales</taxon>
        <taxon>Lujinxingiaceae</taxon>
        <taxon>Lujinxingia</taxon>
    </lineage>
</organism>
<proteinExistence type="predicted"/>
<dbReference type="Gene3D" id="2.40.160.10">
    <property type="entry name" value="Porin"/>
    <property type="match status" value="1"/>
</dbReference>
<protein>
    <recommendedName>
        <fullName evidence="3">Porin</fullName>
    </recommendedName>
</protein>
<dbReference type="InterPro" id="IPR023614">
    <property type="entry name" value="Porin_dom_sf"/>
</dbReference>
<evidence type="ECO:0000313" key="1">
    <source>
        <dbReference type="EMBL" id="RVU41082.1"/>
    </source>
</evidence>
<name>A0ABY0CN49_9DELT</name>
<dbReference type="EMBL" id="SADD01000019">
    <property type="protein sequence ID" value="RVU41082.1"/>
    <property type="molecule type" value="Genomic_DNA"/>
</dbReference>
<sequence length="368" mass="39756">MVPLRPTLLGETDYRVYPAEEEGRTGFALARLRPGLILSPVDWFRGVATVEFAGKNPIILDAYARFSPLSWLDLSLGYAKPPLFASFINEPVYAIPFPGRAPVVGAFRVRRDLGVDAHFRPAALPVEGWARVGNGTGSALGNDNALPAGYAALDLVFGRAHSARPGAADATWGLRLGVAGLYENTEDREGIAGTTPLGFRYYRPVIVSGERKVGEAHLVGYAGPLRLTVEGAIAREARSRDTDGNPSTPRQSLPAITSYGLSTEIAWTLFGTRRQVGRAPLPDAASVWEGGSLELAVRYDGMWLGRGADDVVEGGSQGGALALVWWPTHFLAASAAGYLTRYDQPALERPDGRWSWGVLGRVRFFWGY</sequence>
<reference evidence="1 2" key="1">
    <citation type="submission" date="2019-01" db="EMBL/GenBank/DDBJ databases">
        <title>Lujinxingia litoralis gen. nov., sp. nov. and Lujinxingia sediminis gen. nov., sp. nov., new members in the order Bradymonadales, isolated from coastal sediment.</title>
        <authorList>
            <person name="Li C.-M."/>
        </authorList>
    </citation>
    <scope>NUCLEOTIDE SEQUENCE [LARGE SCALE GENOMIC DNA]</scope>
    <source>
        <strain evidence="1 2">SEH01</strain>
    </source>
</reference>
<accession>A0ABY0CN49</accession>
<dbReference type="Proteomes" id="UP000282926">
    <property type="component" value="Unassembled WGS sequence"/>
</dbReference>
<evidence type="ECO:0000313" key="2">
    <source>
        <dbReference type="Proteomes" id="UP000282926"/>
    </source>
</evidence>
<comment type="caution">
    <text evidence="1">The sequence shown here is derived from an EMBL/GenBank/DDBJ whole genome shotgun (WGS) entry which is preliminary data.</text>
</comment>
<evidence type="ECO:0008006" key="3">
    <source>
        <dbReference type="Google" id="ProtNLM"/>
    </source>
</evidence>